<comment type="subunit">
    <text evidence="12">Monomer and homodimer.</text>
</comment>
<dbReference type="CDD" id="cd01335">
    <property type="entry name" value="Radical_SAM"/>
    <property type="match status" value="1"/>
</dbReference>
<keyword evidence="5 12" id="KW-0547">Nucleotide-binding</keyword>
<keyword evidence="10 12" id="KW-0456">Lyase</keyword>
<evidence type="ECO:0000256" key="12">
    <source>
        <dbReference type="HAMAP-Rule" id="MF_01225"/>
    </source>
</evidence>
<dbReference type="InterPro" id="IPR013785">
    <property type="entry name" value="Aldolase_TIM"/>
</dbReference>
<evidence type="ECO:0000256" key="1">
    <source>
        <dbReference type="ARBA" id="ARBA00012167"/>
    </source>
</evidence>
<dbReference type="SMART" id="SM00729">
    <property type="entry name" value="Elp3"/>
    <property type="match status" value="1"/>
</dbReference>
<comment type="pathway">
    <text evidence="12">Cofactor biosynthesis; molybdopterin biosynthesis.</text>
</comment>
<dbReference type="InterPro" id="IPR058240">
    <property type="entry name" value="rSAM_sf"/>
</dbReference>
<dbReference type="EMBL" id="BAABKD010000009">
    <property type="protein sequence ID" value="GAA5089372.1"/>
    <property type="molecule type" value="Genomic_DNA"/>
</dbReference>
<comment type="function">
    <text evidence="12">Catalyzes the cyclization of GTP to (8S)-3',8-cyclo-7,8-dihydroguanosine 5'-triphosphate.</text>
</comment>
<keyword evidence="3 12" id="KW-0949">S-adenosyl-L-methionine</keyword>
<dbReference type="InterPro" id="IPR006638">
    <property type="entry name" value="Elp3/MiaA/NifB-like_rSAM"/>
</dbReference>
<keyword evidence="4 12" id="KW-0479">Metal-binding</keyword>
<feature type="binding site" evidence="12">
    <location>
        <position position="155"/>
    </location>
    <ligand>
        <name>S-adenosyl-L-methionine</name>
        <dbReference type="ChEBI" id="CHEBI:59789"/>
    </ligand>
</feature>
<dbReference type="NCBIfam" id="TIGR02666">
    <property type="entry name" value="moaA"/>
    <property type="match status" value="1"/>
</dbReference>
<gene>
    <name evidence="12 15" type="primary">moaA</name>
    <name evidence="15" type="ORF">GCM10023337_12160</name>
</gene>
<feature type="binding site" evidence="12">
    <location>
        <position position="49"/>
    </location>
    <ligand>
        <name>[4Fe-4S] cluster</name>
        <dbReference type="ChEBI" id="CHEBI:49883"/>
        <label>1</label>
        <note>4Fe-4S-S-AdoMet</note>
    </ligand>
</feature>
<keyword evidence="2 12" id="KW-0004">4Fe-4S</keyword>
<proteinExistence type="inferred from homology"/>
<evidence type="ECO:0000256" key="5">
    <source>
        <dbReference type="ARBA" id="ARBA00022741"/>
    </source>
</evidence>
<feature type="binding site" evidence="12">
    <location>
        <position position="291"/>
    </location>
    <ligand>
        <name>[4Fe-4S] cluster</name>
        <dbReference type="ChEBI" id="CHEBI:49883"/>
        <label>2</label>
        <note>4Fe-4S-substrate</note>
    </ligand>
</feature>
<keyword evidence="9 12" id="KW-0501">Molybdenum cofactor biosynthesis</keyword>
<dbReference type="Pfam" id="PF06463">
    <property type="entry name" value="Mob_synth_C"/>
    <property type="match status" value="1"/>
</dbReference>
<dbReference type="InterPro" id="IPR010505">
    <property type="entry name" value="MoaA_twitch"/>
</dbReference>
<feature type="binding site" evidence="12">
    <location>
        <position position="100"/>
    </location>
    <ligand>
        <name>S-adenosyl-L-methionine</name>
        <dbReference type="ChEBI" id="CHEBI:59789"/>
    </ligand>
</feature>
<dbReference type="SFLD" id="SFLDG01386">
    <property type="entry name" value="main_SPASM_domain-containing"/>
    <property type="match status" value="1"/>
</dbReference>
<comment type="catalytic activity">
    <reaction evidence="11 12">
        <text>GTP + AH2 + S-adenosyl-L-methionine = (8S)-3',8-cyclo-7,8-dihydroguanosine 5'-triphosphate + 5'-deoxyadenosine + L-methionine + A + H(+)</text>
        <dbReference type="Rhea" id="RHEA:49576"/>
        <dbReference type="ChEBI" id="CHEBI:13193"/>
        <dbReference type="ChEBI" id="CHEBI:15378"/>
        <dbReference type="ChEBI" id="CHEBI:17319"/>
        <dbReference type="ChEBI" id="CHEBI:17499"/>
        <dbReference type="ChEBI" id="CHEBI:37565"/>
        <dbReference type="ChEBI" id="CHEBI:57844"/>
        <dbReference type="ChEBI" id="CHEBI:59789"/>
        <dbReference type="ChEBI" id="CHEBI:131766"/>
        <dbReference type="EC" id="4.1.99.22"/>
    </reaction>
</comment>
<evidence type="ECO:0000313" key="16">
    <source>
        <dbReference type="Proteomes" id="UP001500227"/>
    </source>
</evidence>
<feature type="compositionally biased region" description="Polar residues" evidence="13">
    <location>
        <begin position="1"/>
        <end position="18"/>
    </location>
</feature>
<dbReference type="PROSITE" id="PS51918">
    <property type="entry name" value="RADICAL_SAM"/>
    <property type="match status" value="1"/>
</dbReference>
<comment type="cofactor">
    <cofactor evidence="12">
        <name>[4Fe-4S] cluster</name>
        <dbReference type="ChEBI" id="CHEBI:49883"/>
    </cofactor>
    <text evidence="12">Binds 2 [4Fe-4S] clusters. Binds 1 [4Fe-4S] cluster coordinated with 3 cysteines and an exchangeable S-adenosyl-L-methionine and 1 [4Fe-4S] cluster coordinated with 3 cysteines and the GTP-derived substrate.</text>
</comment>
<evidence type="ECO:0000256" key="7">
    <source>
        <dbReference type="ARBA" id="ARBA00023014"/>
    </source>
</evidence>
<dbReference type="InterPro" id="IPR007197">
    <property type="entry name" value="rSAM"/>
</dbReference>
<dbReference type="PANTHER" id="PTHR22960:SF0">
    <property type="entry name" value="MOLYBDENUM COFACTOR BIOSYNTHESIS PROTEIN 1"/>
    <property type="match status" value="1"/>
</dbReference>
<evidence type="ECO:0000256" key="8">
    <source>
        <dbReference type="ARBA" id="ARBA00023134"/>
    </source>
</evidence>
<keyword evidence="16" id="KW-1185">Reference proteome</keyword>
<dbReference type="PANTHER" id="PTHR22960">
    <property type="entry name" value="MOLYBDOPTERIN COFACTOR SYNTHESIS PROTEIN A"/>
    <property type="match status" value="1"/>
</dbReference>
<dbReference type="Gene3D" id="3.20.20.70">
    <property type="entry name" value="Aldolase class I"/>
    <property type="match status" value="1"/>
</dbReference>
<feature type="binding site" evidence="12">
    <location>
        <position position="227"/>
    </location>
    <ligand>
        <name>S-adenosyl-L-methionine</name>
        <dbReference type="ChEBI" id="CHEBI:59789"/>
    </ligand>
</feature>
<evidence type="ECO:0000259" key="14">
    <source>
        <dbReference type="PROSITE" id="PS51918"/>
    </source>
</evidence>
<evidence type="ECO:0000256" key="3">
    <source>
        <dbReference type="ARBA" id="ARBA00022691"/>
    </source>
</evidence>
<organism evidence="15 16">
    <name type="scientific">Paenalcaligenes hermetiae</name>
    <dbReference type="NCBI Taxonomy" id="1157987"/>
    <lineage>
        <taxon>Bacteria</taxon>
        <taxon>Pseudomonadati</taxon>
        <taxon>Pseudomonadota</taxon>
        <taxon>Betaproteobacteria</taxon>
        <taxon>Burkholderiales</taxon>
        <taxon>Alcaligenaceae</taxon>
        <taxon>Paenalcaligenes</taxon>
    </lineage>
</organism>
<keyword evidence="6 12" id="KW-0408">Iron</keyword>
<evidence type="ECO:0000256" key="2">
    <source>
        <dbReference type="ARBA" id="ARBA00022485"/>
    </source>
</evidence>
<reference evidence="16" key="1">
    <citation type="journal article" date="2019" name="Int. J. Syst. Evol. Microbiol.">
        <title>The Global Catalogue of Microorganisms (GCM) 10K type strain sequencing project: providing services to taxonomists for standard genome sequencing and annotation.</title>
        <authorList>
            <consortium name="The Broad Institute Genomics Platform"/>
            <consortium name="The Broad Institute Genome Sequencing Center for Infectious Disease"/>
            <person name="Wu L."/>
            <person name="Ma J."/>
        </authorList>
    </citation>
    <scope>NUCLEOTIDE SEQUENCE [LARGE SCALE GENOMIC DNA]</scope>
    <source>
        <strain evidence="16">JCM 18423</strain>
    </source>
</reference>
<feature type="binding site" evidence="12">
    <location>
        <position position="308"/>
    </location>
    <ligand>
        <name>[4Fe-4S] cluster</name>
        <dbReference type="ChEBI" id="CHEBI:49883"/>
        <label>2</label>
        <note>4Fe-4S-substrate</note>
    </ligand>
</feature>
<dbReference type="Proteomes" id="UP001500227">
    <property type="component" value="Unassembled WGS sequence"/>
</dbReference>
<name>A0ABP9M0W8_9BURK</name>
<evidence type="ECO:0000256" key="9">
    <source>
        <dbReference type="ARBA" id="ARBA00023150"/>
    </source>
</evidence>
<dbReference type="InterPro" id="IPR040064">
    <property type="entry name" value="MoaA-like"/>
</dbReference>
<comment type="caution">
    <text evidence="15">The sequence shown here is derived from an EMBL/GenBank/DDBJ whole genome shotgun (WGS) entry which is preliminary data.</text>
</comment>
<feature type="region of interest" description="Disordered" evidence="13">
    <location>
        <begin position="1"/>
        <end position="33"/>
    </location>
</feature>
<comment type="similarity">
    <text evidence="12">Belongs to the radical SAM superfamily. MoaA family.</text>
</comment>
<feature type="binding site" evidence="12">
    <location>
        <position position="96"/>
    </location>
    <ligand>
        <name>GTP</name>
        <dbReference type="ChEBI" id="CHEBI:37565"/>
    </ligand>
</feature>
<dbReference type="SFLD" id="SFLDG01067">
    <property type="entry name" value="SPASM/twitch_domain_containing"/>
    <property type="match status" value="1"/>
</dbReference>
<dbReference type="SFLD" id="SFLDS00029">
    <property type="entry name" value="Radical_SAM"/>
    <property type="match status" value="1"/>
</dbReference>
<evidence type="ECO:0000256" key="13">
    <source>
        <dbReference type="SAM" id="MobiDB-lite"/>
    </source>
</evidence>
<dbReference type="CDD" id="cd21117">
    <property type="entry name" value="Twitch_MoaA"/>
    <property type="match status" value="1"/>
</dbReference>
<feature type="domain" description="Radical SAM core" evidence="14">
    <location>
        <begin position="33"/>
        <end position="257"/>
    </location>
</feature>
<feature type="binding site" evidence="12">
    <location>
        <position position="131"/>
    </location>
    <ligand>
        <name>GTP</name>
        <dbReference type="ChEBI" id="CHEBI:37565"/>
    </ligand>
</feature>
<feature type="binding site" evidence="12">
    <location>
        <position position="294"/>
    </location>
    <ligand>
        <name>[4Fe-4S] cluster</name>
        <dbReference type="ChEBI" id="CHEBI:49883"/>
        <label>2</label>
        <note>4Fe-4S-substrate</note>
    </ligand>
</feature>
<evidence type="ECO:0000313" key="15">
    <source>
        <dbReference type="EMBL" id="GAA5089372.1"/>
    </source>
</evidence>
<feature type="binding site" evidence="12">
    <location>
        <position position="193"/>
    </location>
    <ligand>
        <name>GTP</name>
        <dbReference type="ChEBI" id="CHEBI:37565"/>
    </ligand>
</feature>
<dbReference type="SUPFAM" id="SSF102114">
    <property type="entry name" value="Radical SAM enzymes"/>
    <property type="match status" value="1"/>
</dbReference>
<accession>A0ABP9M0W8</accession>
<feature type="binding site" evidence="12">
    <location>
        <position position="42"/>
    </location>
    <ligand>
        <name>GTP</name>
        <dbReference type="ChEBI" id="CHEBI:37565"/>
    </ligand>
</feature>
<dbReference type="InterPro" id="IPR013483">
    <property type="entry name" value="MoaA"/>
</dbReference>
<dbReference type="SFLD" id="SFLDG01383">
    <property type="entry name" value="cyclic_pyranopterin_phosphate"/>
    <property type="match status" value="1"/>
</dbReference>
<dbReference type="InterPro" id="IPR050105">
    <property type="entry name" value="MoCo_biosynth_MoaA/MoaC"/>
</dbReference>
<sequence>MTHSSAPTTLSMKANPSHPTVIPSQGEGGVFDQRQRPLRDLRISITDRCNFRCTYCMPREVFGADHAFLPQPELLSFEEITRVAAIAVQMGVQKIRLTGGEPLLRKHVEKLVAMLAALRTPEGHPIELAMTTNATLLAQKAAALKEAGLHRVTVSLDALDSARFTQLSDSQVAVERVLAGIEKAAEVGLAPVKVNMVVRKGINDDQILPMARYFKGRGHALRFIEYMDVGNTNGWEMSEVVTGAQIIQTLASEFELEPVQATYYGEVADRYRYVDGSGEIGIITSVSNPFCGDCTRLRLSPEGQFFLCLFASRGYDVRQLLRQSASDAEVAAFMMEVWRGRHDRYSELRGQGLAPMHKIEMSYIGG</sequence>
<dbReference type="InterPro" id="IPR000385">
    <property type="entry name" value="MoaA_NifB_PqqE_Fe-S-bd_CS"/>
</dbReference>
<keyword evidence="8 12" id="KW-0342">GTP-binding</keyword>
<evidence type="ECO:0000256" key="11">
    <source>
        <dbReference type="ARBA" id="ARBA00048697"/>
    </source>
</evidence>
<dbReference type="PROSITE" id="PS01305">
    <property type="entry name" value="MOAA_NIFB_PQQE"/>
    <property type="match status" value="1"/>
</dbReference>
<keyword evidence="7 12" id="KW-0411">Iron-sulfur</keyword>
<feature type="binding site" evidence="12">
    <location>
        <begin position="296"/>
        <end position="298"/>
    </location>
    <ligand>
        <name>GTP</name>
        <dbReference type="ChEBI" id="CHEBI:37565"/>
    </ligand>
</feature>
<dbReference type="Pfam" id="PF04055">
    <property type="entry name" value="Radical_SAM"/>
    <property type="match status" value="1"/>
</dbReference>
<protein>
    <recommendedName>
        <fullName evidence="1 12">GTP 3',8-cyclase</fullName>
        <ecNumber evidence="1 12">4.1.99.22</ecNumber>
    </recommendedName>
    <alternativeName>
        <fullName evidence="12">Molybdenum cofactor biosynthesis protein A</fullName>
    </alternativeName>
</protein>
<feature type="binding site" evidence="12">
    <location>
        <position position="56"/>
    </location>
    <ligand>
        <name>[4Fe-4S] cluster</name>
        <dbReference type="ChEBI" id="CHEBI:49883"/>
        <label>1</label>
        <note>4Fe-4S-S-AdoMet</note>
    </ligand>
</feature>
<dbReference type="EC" id="4.1.99.22" evidence="1 12"/>
<evidence type="ECO:0000256" key="4">
    <source>
        <dbReference type="ARBA" id="ARBA00022723"/>
    </source>
</evidence>
<feature type="binding site" evidence="12">
    <location>
        <position position="55"/>
    </location>
    <ligand>
        <name>S-adenosyl-L-methionine</name>
        <dbReference type="ChEBI" id="CHEBI:59789"/>
    </ligand>
</feature>
<evidence type="ECO:0000256" key="6">
    <source>
        <dbReference type="ARBA" id="ARBA00023004"/>
    </source>
</evidence>
<feature type="binding site" evidence="12">
    <location>
        <position position="53"/>
    </location>
    <ligand>
        <name>[4Fe-4S] cluster</name>
        <dbReference type="ChEBI" id="CHEBI:49883"/>
        <label>1</label>
        <note>4Fe-4S-S-AdoMet</note>
    </ligand>
</feature>
<dbReference type="HAMAP" id="MF_01225_B">
    <property type="entry name" value="MoaA_B"/>
    <property type="match status" value="1"/>
</dbReference>
<evidence type="ECO:0000256" key="10">
    <source>
        <dbReference type="ARBA" id="ARBA00023239"/>
    </source>
</evidence>